<dbReference type="PROSITE" id="PS50977">
    <property type="entry name" value="HTH_TETR_2"/>
    <property type="match status" value="1"/>
</dbReference>
<organism evidence="4 5">
    <name type="scientific">Saccharomonospora marina XMU15</name>
    <dbReference type="NCBI Taxonomy" id="882083"/>
    <lineage>
        <taxon>Bacteria</taxon>
        <taxon>Bacillati</taxon>
        <taxon>Actinomycetota</taxon>
        <taxon>Actinomycetes</taxon>
        <taxon>Pseudonocardiales</taxon>
        <taxon>Pseudonocardiaceae</taxon>
        <taxon>Saccharomonospora</taxon>
    </lineage>
</organism>
<feature type="domain" description="HTH tetR-type" evidence="3">
    <location>
        <begin position="3"/>
        <end position="63"/>
    </location>
</feature>
<evidence type="ECO:0000259" key="3">
    <source>
        <dbReference type="PROSITE" id="PS50977"/>
    </source>
</evidence>
<dbReference type="Proteomes" id="UP000004926">
    <property type="component" value="Chromosome"/>
</dbReference>
<protein>
    <submittedName>
        <fullName evidence="4">Transcriptional regulator</fullName>
    </submittedName>
</protein>
<dbReference type="RefSeq" id="WP_009156255.1">
    <property type="nucleotide sequence ID" value="NZ_CM001439.1"/>
</dbReference>
<dbReference type="PRINTS" id="PR00455">
    <property type="entry name" value="HTHTETR"/>
</dbReference>
<name>H5WY10_9PSEU</name>
<feature type="DNA-binding region" description="H-T-H motif" evidence="2">
    <location>
        <begin position="26"/>
        <end position="45"/>
    </location>
</feature>
<dbReference type="Pfam" id="PF17932">
    <property type="entry name" value="TetR_C_24"/>
    <property type="match status" value="1"/>
</dbReference>
<dbReference type="InterPro" id="IPR041490">
    <property type="entry name" value="KstR2_TetR_C"/>
</dbReference>
<reference evidence="4 5" key="1">
    <citation type="journal article" date="2012" name="Stand. Genomic Sci.">
        <title>Genome sequence of the ocean sediment bacterium Saccharomonospora marina type strain (XMU15(T)).</title>
        <authorList>
            <person name="Klenk H.P."/>
            <person name="Lu M."/>
            <person name="Lucas S."/>
            <person name="Lapidus A."/>
            <person name="Copeland A."/>
            <person name="Pitluck S."/>
            <person name="Goodwin L.A."/>
            <person name="Han C."/>
            <person name="Tapia R."/>
            <person name="Brambilla E.M."/>
            <person name="Potter G."/>
            <person name="Land M."/>
            <person name="Ivanova N."/>
            <person name="Rohde M."/>
            <person name="Goker M."/>
            <person name="Detter J.C."/>
            <person name="Li W.J."/>
            <person name="Kyrpides N.C."/>
            <person name="Woyke T."/>
        </authorList>
    </citation>
    <scope>NUCLEOTIDE SEQUENCE [LARGE SCALE GENOMIC DNA]</scope>
    <source>
        <strain evidence="4 5">XMU15</strain>
    </source>
</reference>
<keyword evidence="1 2" id="KW-0238">DNA-binding</keyword>
<keyword evidence="5" id="KW-1185">Reference proteome</keyword>
<dbReference type="HOGENOM" id="CLU_069356_12_4_11"/>
<dbReference type="InterPro" id="IPR009057">
    <property type="entry name" value="Homeodomain-like_sf"/>
</dbReference>
<dbReference type="SUPFAM" id="SSF48498">
    <property type="entry name" value="Tetracyclin repressor-like, C-terminal domain"/>
    <property type="match status" value="1"/>
</dbReference>
<dbReference type="EMBL" id="CM001439">
    <property type="protein sequence ID" value="EHR52877.1"/>
    <property type="molecule type" value="Genomic_DNA"/>
</dbReference>
<dbReference type="eggNOG" id="COG1309">
    <property type="taxonomic scope" value="Bacteria"/>
</dbReference>
<dbReference type="InterPro" id="IPR050109">
    <property type="entry name" value="HTH-type_TetR-like_transc_reg"/>
</dbReference>
<dbReference type="Pfam" id="PF00440">
    <property type="entry name" value="TetR_N"/>
    <property type="match status" value="1"/>
</dbReference>
<proteinExistence type="predicted"/>
<evidence type="ECO:0000313" key="4">
    <source>
        <dbReference type="EMBL" id="EHR52877.1"/>
    </source>
</evidence>
<dbReference type="GO" id="GO:0003700">
    <property type="term" value="F:DNA-binding transcription factor activity"/>
    <property type="evidence" value="ECO:0007669"/>
    <property type="project" value="TreeGrafter"/>
</dbReference>
<evidence type="ECO:0000256" key="2">
    <source>
        <dbReference type="PROSITE-ProRule" id="PRU00335"/>
    </source>
</evidence>
<dbReference type="InterPro" id="IPR001647">
    <property type="entry name" value="HTH_TetR"/>
</dbReference>
<dbReference type="STRING" id="882083.SacmaDRAFT_4703"/>
<dbReference type="AlphaFoldDB" id="H5WY10"/>
<dbReference type="OrthoDB" id="9779746at2"/>
<gene>
    <name evidence="4" type="ORF">SacmaDRAFT_4703</name>
</gene>
<evidence type="ECO:0000256" key="1">
    <source>
        <dbReference type="ARBA" id="ARBA00023125"/>
    </source>
</evidence>
<dbReference type="PANTHER" id="PTHR30055">
    <property type="entry name" value="HTH-TYPE TRANSCRIPTIONAL REGULATOR RUTR"/>
    <property type="match status" value="1"/>
</dbReference>
<dbReference type="Gene3D" id="1.10.10.60">
    <property type="entry name" value="Homeodomain-like"/>
    <property type="match status" value="1"/>
</dbReference>
<accession>H5WY10</accession>
<dbReference type="Gene3D" id="1.10.357.10">
    <property type="entry name" value="Tetracycline Repressor, domain 2"/>
    <property type="match status" value="1"/>
</dbReference>
<dbReference type="GO" id="GO:0000976">
    <property type="term" value="F:transcription cis-regulatory region binding"/>
    <property type="evidence" value="ECO:0007669"/>
    <property type="project" value="TreeGrafter"/>
</dbReference>
<dbReference type="PANTHER" id="PTHR30055:SF200">
    <property type="entry name" value="HTH-TYPE TRANSCRIPTIONAL REPRESSOR BDCR"/>
    <property type="match status" value="1"/>
</dbReference>
<dbReference type="InterPro" id="IPR036271">
    <property type="entry name" value="Tet_transcr_reg_TetR-rel_C_sf"/>
</dbReference>
<sequence length="202" mass="22416">MALASGQRVRRAAVKLFATRGFHGTGIRDLARAAKLSSASLYHYMGTKEELLADIMRDCLRDLITAANEALDGVQDPRERVIRLVTLHVRTHASQPEETRIVDNEIHVLSPNARRSVIALRDEYERLWDQAITDGLAQGVFRTTQPAVTRIALLEMCNGVARWYSPRGQLCLDELGAHFAELALRGLGACPHGCTEGRSWGE</sequence>
<dbReference type="SUPFAM" id="SSF46689">
    <property type="entry name" value="Homeodomain-like"/>
    <property type="match status" value="1"/>
</dbReference>
<evidence type="ECO:0000313" key="5">
    <source>
        <dbReference type="Proteomes" id="UP000004926"/>
    </source>
</evidence>